<name>A0A8I0T930_BRUAN</name>
<dbReference type="InterPro" id="IPR050300">
    <property type="entry name" value="GDXG_lipolytic_enzyme"/>
</dbReference>
<proteinExistence type="predicted"/>
<dbReference type="InterPro" id="IPR049492">
    <property type="entry name" value="BD-FAE-like_dom"/>
</dbReference>
<dbReference type="EMBL" id="JACZKO010000040">
    <property type="protein sequence ID" value="MBE0562243.1"/>
    <property type="molecule type" value="Genomic_DNA"/>
</dbReference>
<dbReference type="GeneID" id="61314360"/>
<dbReference type="GO" id="GO:0016787">
    <property type="term" value="F:hydrolase activity"/>
    <property type="evidence" value="ECO:0007669"/>
    <property type="project" value="UniProtKB-KW"/>
</dbReference>
<dbReference type="PANTHER" id="PTHR48081:SF33">
    <property type="entry name" value="KYNURENINE FORMAMIDASE"/>
    <property type="match status" value="1"/>
</dbReference>
<keyword evidence="1 3" id="KW-0378">Hydrolase</keyword>
<evidence type="ECO:0000259" key="2">
    <source>
        <dbReference type="Pfam" id="PF20434"/>
    </source>
</evidence>
<organism evidence="3 4">
    <name type="scientific">Brucella anthropi</name>
    <name type="common">Ochrobactrum anthropi</name>
    <dbReference type="NCBI Taxonomy" id="529"/>
    <lineage>
        <taxon>Bacteria</taxon>
        <taxon>Pseudomonadati</taxon>
        <taxon>Pseudomonadota</taxon>
        <taxon>Alphaproteobacteria</taxon>
        <taxon>Hyphomicrobiales</taxon>
        <taxon>Brucellaceae</taxon>
        <taxon>Brucella/Ochrobactrum group</taxon>
        <taxon>Brucella</taxon>
    </lineage>
</organism>
<dbReference type="AlphaFoldDB" id="A0A8I0T930"/>
<accession>A0A8I0T930</accession>
<dbReference type="RefSeq" id="WP_010660602.1">
    <property type="nucleotide sequence ID" value="NZ_CP064062.1"/>
</dbReference>
<evidence type="ECO:0000256" key="1">
    <source>
        <dbReference type="ARBA" id="ARBA00022801"/>
    </source>
</evidence>
<sequence>MIKLTEEAGFEPARLDRDYNAKATVSPEAFAAEMVRYREASIAPRADWGRHFDVVYDEESGQRIDIFGPPSQSGPCPVFVFVHGGYWRALSKEDSAMMAGMLAAEGIATVVVDYRLAPEVSLAEITREVRAALAFVWRHGGEYGLDPDRIAVGGSSAGGHLAGALVAEGWQDDFGLPSDVVKFAMPVSGLFELAPLAATFPQEWLNLGPADVDQLSPIRHIPVRGCPIAVAWAEHEADGFKRQSRAYAEGWAAAGGEAKTIEVANRNHYDILMDWCSSETEMSRALLAGIRNIG</sequence>
<evidence type="ECO:0000313" key="3">
    <source>
        <dbReference type="EMBL" id="MBE0562243.1"/>
    </source>
</evidence>
<gene>
    <name evidence="3" type="ORF">IH622_15675</name>
</gene>
<dbReference type="Pfam" id="PF20434">
    <property type="entry name" value="BD-FAE"/>
    <property type="match status" value="1"/>
</dbReference>
<dbReference type="Proteomes" id="UP000642265">
    <property type="component" value="Unassembled WGS sequence"/>
</dbReference>
<dbReference type="PANTHER" id="PTHR48081">
    <property type="entry name" value="AB HYDROLASE SUPERFAMILY PROTEIN C4A8.06C"/>
    <property type="match status" value="1"/>
</dbReference>
<dbReference type="Gene3D" id="3.40.50.1820">
    <property type="entry name" value="alpha/beta hydrolase"/>
    <property type="match status" value="1"/>
</dbReference>
<protein>
    <submittedName>
        <fullName evidence="3">Alpha/beta hydrolase</fullName>
    </submittedName>
</protein>
<dbReference type="SUPFAM" id="SSF53474">
    <property type="entry name" value="alpha/beta-Hydrolases"/>
    <property type="match status" value="1"/>
</dbReference>
<comment type="caution">
    <text evidence="3">The sequence shown here is derived from an EMBL/GenBank/DDBJ whole genome shotgun (WGS) entry which is preliminary data.</text>
</comment>
<dbReference type="InterPro" id="IPR029058">
    <property type="entry name" value="AB_hydrolase_fold"/>
</dbReference>
<reference evidence="3" key="2">
    <citation type="submission" date="2020-10" db="EMBL/GenBank/DDBJ databases">
        <title>Enrichment of novel Verrucomicrobia, Bacteroidetes and Krumholzibacteria in an oxygen-limited, methane- and iron-fed bioreactor inoculated with Bothnian Sea sediments.</title>
        <authorList>
            <person name="Martins P.D."/>
            <person name="de Jong A."/>
            <person name="Lenstra W.K."/>
            <person name="van Helmond N.A.G.M."/>
            <person name="Slomp C.P."/>
            <person name="Jetten M.S.M."/>
            <person name="Welte C.U."/>
            <person name="Rasigraf O."/>
        </authorList>
    </citation>
    <scope>NUCLEOTIDE SEQUENCE</scope>
    <source>
        <strain evidence="3">MAG47</strain>
    </source>
</reference>
<feature type="domain" description="BD-FAE-like" evidence="2">
    <location>
        <begin position="64"/>
        <end position="163"/>
    </location>
</feature>
<reference evidence="3" key="1">
    <citation type="submission" date="2020-09" db="EMBL/GenBank/DDBJ databases">
        <authorList>
            <person name="Dalcin Martins P."/>
        </authorList>
    </citation>
    <scope>NUCLEOTIDE SEQUENCE</scope>
    <source>
        <strain evidence="3">MAG47</strain>
    </source>
</reference>
<evidence type="ECO:0000313" key="4">
    <source>
        <dbReference type="Proteomes" id="UP000642265"/>
    </source>
</evidence>